<sequence length="563" mass="64830">MGFYQNIQRDYGNHAMKLLKQWSNLTYKMASLKNRRIFLLKCRKNSVFPNHITHSIGSIRNLLDHHGGRLGSDISLFDIKVRRKILNLEIKITISDLNLYQKRIDAIYNNITNILPREIVNEFNNRLKHTFQVEFNRVKSINVNKYGVLISKVQSDIRVRDEWLRNISSTVIPDNVVKVLALGPKFNISPNANTIKIPELLSDLELAVSGFDKNKKDIVRGRFTNVIVNFLHGDSRKTHILSKQIKETKQFLVEHPELIVTLSDKGNVTVVMDRADYLNLSYGLLNDTKYYKPLPRDPTSTLEVKANKLISNFSNLEIIDKELAKSLKTYNSTAARYYGLPKIHKPALALRPIISSINSFNSKLEKYLTTVLTKAYNKSNPFYIDDSFVFCEFINEFQLPQNYVLVSLDVVSLFTNLPLDLAQKTIKDKWDTISPHTPFDLASFTQILNFVFDSTVFVFNDKFYKQIYGTPMGASISPIISSYVLDGLLAQGIERVPYNIPFIKRYVDDLILSVPMDMTDHILDVFNDLSDSLKFTIEREVDNSIPFLDMRLIRRPDNKIVTK</sequence>
<dbReference type="InterPro" id="IPR000477">
    <property type="entry name" value="RT_dom"/>
</dbReference>
<dbReference type="SUPFAM" id="SSF56672">
    <property type="entry name" value="DNA/RNA polymerases"/>
    <property type="match status" value="1"/>
</dbReference>
<dbReference type="KEGG" id="soy:115877775"/>
<dbReference type="GO" id="GO:0071897">
    <property type="term" value="P:DNA biosynthetic process"/>
    <property type="evidence" value="ECO:0007669"/>
    <property type="project" value="UniProtKB-ARBA"/>
</dbReference>
<dbReference type="Pfam" id="PF00078">
    <property type="entry name" value="RVT_1"/>
    <property type="match status" value="1"/>
</dbReference>
<feature type="domain" description="Reverse transcriptase" evidence="1">
    <location>
        <begin position="321"/>
        <end position="563"/>
    </location>
</feature>
<evidence type="ECO:0000259" key="1">
    <source>
        <dbReference type="PROSITE" id="PS50878"/>
    </source>
</evidence>
<dbReference type="AlphaFoldDB" id="A0A6J2XF99"/>
<dbReference type="InterPro" id="IPR043502">
    <property type="entry name" value="DNA/RNA_pol_sf"/>
</dbReference>
<evidence type="ECO:0000313" key="3">
    <source>
        <dbReference type="RefSeq" id="XP_030749952.1"/>
    </source>
</evidence>
<evidence type="ECO:0000313" key="2">
    <source>
        <dbReference type="Proteomes" id="UP000504635"/>
    </source>
</evidence>
<dbReference type="Proteomes" id="UP000504635">
    <property type="component" value="Unplaced"/>
</dbReference>
<dbReference type="PANTHER" id="PTHR21301:SF10">
    <property type="entry name" value="REVERSE TRANSCRIPTASE DOMAIN-CONTAINING PROTEIN"/>
    <property type="match status" value="1"/>
</dbReference>
<protein>
    <submittedName>
        <fullName evidence="3">Uncharacterized protein LOC115877775</fullName>
    </submittedName>
</protein>
<keyword evidence="2" id="KW-1185">Reference proteome</keyword>
<dbReference type="GeneID" id="115877775"/>
<proteinExistence type="predicted"/>
<reference evidence="3" key="1">
    <citation type="submission" date="2025-08" db="UniProtKB">
        <authorList>
            <consortium name="RefSeq"/>
        </authorList>
    </citation>
    <scope>IDENTIFICATION</scope>
    <source>
        <tissue evidence="3">Gonads</tissue>
    </source>
</reference>
<accession>A0A6J2XF99</accession>
<organism evidence="2 3">
    <name type="scientific">Sitophilus oryzae</name>
    <name type="common">Rice weevil</name>
    <name type="synonym">Curculio oryzae</name>
    <dbReference type="NCBI Taxonomy" id="7048"/>
    <lineage>
        <taxon>Eukaryota</taxon>
        <taxon>Metazoa</taxon>
        <taxon>Ecdysozoa</taxon>
        <taxon>Arthropoda</taxon>
        <taxon>Hexapoda</taxon>
        <taxon>Insecta</taxon>
        <taxon>Pterygota</taxon>
        <taxon>Neoptera</taxon>
        <taxon>Endopterygota</taxon>
        <taxon>Coleoptera</taxon>
        <taxon>Polyphaga</taxon>
        <taxon>Cucujiformia</taxon>
        <taxon>Curculionidae</taxon>
        <taxon>Dryophthorinae</taxon>
        <taxon>Sitophilus</taxon>
    </lineage>
</organism>
<dbReference type="OrthoDB" id="10058657at2759"/>
<dbReference type="RefSeq" id="XP_030749952.1">
    <property type="nucleotide sequence ID" value="XM_030894092.1"/>
</dbReference>
<dbReference type="PANTHER" id="PTHR21301">
    <property type="entry name" value="REVERSE TRANSCRIPTASE"/>
    <property type="match status" value="1"/>
</dbReference>
<name>A0A6J2XF99_SITOR</name>
<dbReference type="InParanoid" id="A0A6J2XF99"/>
<dbReference type="PROSITE" id="PS50878">
    <property type="entry name" value="RT_POL"/>
    <property type="match status" value="1"/>
</dbReference>
<gene>
    <name evidence="3" type="primary">LOC115877775</name>
</gene>